<protein>
    <submittedName>
        <fullName evidence="1">Uncharacterized protein</fullName>
    </submittedName>
</protein>
<dbReference type="Proteomes" id="UP000290172">
    <property type="component" value="Unassembled WGS sequence"/>
</dbReference>
<organism evidence="1 2">
    <name type="scientific">Halarcobacter ebronensis</name>
    <dbReference type="NCBI Taxonomy" id="1462615"/>
    <lineage>
        <taxon>Bacteria</taxon>
        <taxon>Pseudomonadati</taxon>
        <taxon>Campylobacterota</taxon>
        <taxon>Epsilonproteobacteria</taxon>
        <taxon>Campylobacterales</taxon>
        <taxon>Arcobacteraceae</taxon>
        <taxon>Halarcobacter</taxon>
    </lineage>
</organism>
<sequence length="219" mass="25334">MGIFPLKDDVISAVISGIKSAKNNYTFWTCDELYLSYAPPKFLSIHVAQEIAKLNNAPEIFIDATISDILRCSLPNRSDFREFMRKNYIMERNFCITLDERFEHKSDNDSISRVIISLKNGVRNVQQEYLDDIELMCKVLQREHKNDTTLDYGIFAFYLDISSSARKKADIRLESIIESFDNIVSKFNNLKSTFKGGEIEKIERIGEWCIGCYIIEPTL</sequence>
<gene>
    <name evidence="1" type="ORF">CRV08_14735</name>
</gene>
<dbReference type="EMBL" id="PDKJ01000023">
    <property type="protein sequence ID" value="RXJ65622.1"/>
    <property type="molecule type" value="Genomic_DNA"/>
</dbReference>
<proteinExistence type="predicted"/>
<evidence type="ECO:0000313" key="1">
    <source>
        <dbReference type="EMBL" id="RXJ65622.1"/>
    </source>
</evidence>
<name>A0A4Q0Y647_9BACT</name>
<dbReference type="AlphaFoldDB" id="A0A4Q0Y647"/>
<reference evidence="1 2" key="1">
    <citation type="submission" date="2017-10" db="EMBL/GenBank/DDBJ databases">
        <title>Genomics of the genus Arcobacter.</title>
        <authorList>
            <person name="Perez-Cataluna A."/>
            <person name="Figueras M.J."/>
        </authorList>
    </citation>
    <scope>NUCLEOTIDE SEQUENCE [LARGE SCALE GENOMIC DNA]</scope>
    <source>
        <strain evidence="1 2">CECT 8993</strain>
    </source>
</reference>
<dbReference type="RefSeq" id="WP_128983470.1">
    <property type="nucleotide sequence ID" value="NZ_PDKJ01000023.1"/>
</dbReference>
<comment type="caution">
    <text evidence="1">The sequence shown here is derived from an EMBL/GenBank/DDBJ whole genome shotgun (WGS) entry which is preliminary data.</text>
</comment>
<accession>A0A4Q0Y647</accession>
<evidence type="ECO:0000313" key="2">
    <source>
        <dbReference type="Proteomes" id="UP000290172"/>
    </source>
</evidence>